<feature type="compositionally biased region" description="Polar residues" evidence="1">
    <location>
        <begin position="34"/>
        <end position="55"/>
    </location>
</feature>
<dbReference type="EMBL" id="JAULSY010000085">
    <property type="protein sequence ID" value="KAK0666634.1"/>
    <property type="molecule type" value="Genomic_DNA"/>
</dbReference>
<gene>
    <name evidence="2" type="ORF">QBC41DRAFT_148136</name>
</gene>
<evidence type="ECO:0000313" key="3">
    <source>
        <dbReference type="Proteomes" id="UP001174997"/>
    </source>
</evidence>
<comment type="caution">
    <text evidence="2">The sequence shown here is derived from an EMBL/GenBank/DDBJ whole genome shotgun (WGS) entry which is preliminary data.</text>
</comment>
<name>A0AA39Z993_9PEZI</name>
<keyword evidence="3" id="KW-1185">Reference proteome</keyword>
<dbReference type="AlphaFoldDB" id="A0AA39Z993"/>
<accession>A0AA39Z993</accession>
<protein>
    <submittedName>
        <fullName evidence="2">Uncharacterized protein</fullName>
    </submittedName>
</protein>
<organism evidence="2 3">
    <name type="scientific">Cercophora samala</name>
    <dbReference type="NCBI Taxonomy" id="330535"/>
    <lineage>
        <taxon>Eukaryota</taxon>
        <taxon>Fungi</taxon>
        <taxon>Dikarya</taxon>
        <taxon>Ascomycota</taxon>
        <taxon>Pezizomycotina</taxon>
        <taxon>Sordariomycetes</taxon>
        <taxon>Sordariomycetidae</taxon>
        <taxon>Sordariales</taxon>
        <taxon>Lasiosphaeriaceae</taxon>
        <taxon>Cercophora</taxon>
    </lineage>
</organism>
<sequence>MDPNNPLSDREKALENEYIRKKEIQMAKEKAARQQATAGRHSSSTQGTQESNKDK</sequence>
<proteinExistence type="predicted"/>
<reference evidence="2" key="1">
    <citation type="submission" date="2023-06" db="EMBL/GenBank/DDBJ databases">
        <title>Genome-scale phylogeny and comparative genomics of the fungal order Sordariales.</title>
        <authorList>
            <consortium name="Lawrence Berkeley National Laboratory"/>
            <person name="Hensen N."/>
            <person name="Bonometti L."/>
            <person name="Westerberg I."/>
            <person name="Brannstrom I.O."/>
            <person name="Guillou S."/>
            <person name="Cros-Aarteil S."/>
            <person name="Calhoun S."/>
            <person name="Haridas S."/>
            <person name="Kuo A."/>
            <person name="Mondo S."/>
            <person name="Pangilinan J."/>
            <person name="Riley R."/>
            <person name="Labutti K."/>
            <person name="Andreopoulos B."/>
            <person name="Lipzen A."/>
            <person name="Chen C."/>
            <person name="Yanf M."/>
            <person name="Daum C."/>
            <person name="Ng V."/>
            <person name="Clum A."/>
            <person name="Steindorff A."/>
            <person name="Ohm R."/>
            <person name="Martin F."/>
            <person name="Silar P."/>
            <person name="Natvig D."/>
            <person name="Lalanne C."/>
            <person name="Gautier V."/>
            <person name="Ament-Velasquez S.L."/>
            <person name="Kruys A."/>
            <person name="Hutchinson M.I."/>
            <person name="Powell A.J."/>
            <person name="Barry K."/>
            <person name="Miller A.N."/>
            <person name="Grigoriev I.V."/>
            <person name="Debuchy R."/>
            <person name="Gladieux P."/>
            <person name="Thoren M.H."/>
            <person name="Johannesson H."/>
        </authorList>
    </citation>
    <scope>NUCLEOTIDE SEQUENCE</scope>
    <source>
        <strain evidence="2">CBS 307.81</strain>
    </source>
</reference>
<feature type="region of interest" description="Disordered" evidence="1">
    <location>
        <begin position="25"/>
        <end position="55"/>
    </location>
</feature>
<evidence type="ECO:0000313" key="2">
    <source>
        <dbReference type="EMBL" id="KAK0666634.1"/>
    </source>
</evidence>
<dbReference type="Proteomes" id="UP001174997">
    <property type="component" value="Unassembled WGS sequence"/>
</dbReference>
<evidence type="ECO:0000256" key="1">
    <source>
        <dbReference type="SAM" id="MobiDB-lite"/>
    </source>
</evidence>